<dbReference type="GO" id="GO:0016485">
    <property type="term" value="P:protein processing"/>
    <property type="evidence" value="ECO:0007669"/>
    <property type="project" value="TreeGrafter"/>
</dbReference>
<keyword evidence="7" id="KW-0862">Zinc</keyword>
<dbReference type="GO" id="GO:0005615">
    <property type="term" value="C:extracellular space"/>
    <property type="evidence" value="ECO:0007669"/>
    <property type="project" value="TreeGrafter"/>
</dbReference>
<keyword evidence="4" id="KW-0645">Protease</keyword>
<feature type="domain" description="Peptidase M14" evidence="10">
    <location>
        <begin position="25"/>
        <end position="320"/>
    </location>
</feature>
<dbReference type="InterPro" id="IPR057247">
    <property type="entry name" value="CARBOXYPEPT_ZN_2"/>
</dbReference>
<comment type="cofactor">
    <cofactor evidence="1">
        <name>Zn(2+)</name>
        <dbReference type="ChEBI" id="CHEBI:29105"/>
    </cofactor>
</comment>
<evidence type="ECO:0000256" key="6">
    <source>
        <dbReference type="ARBA" id="ARBA00022801"/>
    </source>
</evidence>
<dbReference type="Proteomes" id="UP001159042">
    <property type="component" value="Unassembled WGS sequence"/>
</dbReference>
<evidence type="ECO:0000256" key="3">
    <source>
        <dbReference type="ARBA" id="ARBA00022645"/>
    </source>
</evidence>
<dbReference type="EMBL" id="JANEYG010000030">
    <property type="protein sequence ID" value="KAJ8917801.1"/>
    <property type="molecule type" value="Genomic_DNA"/>
</dbReference>
<dbReference type="FunFam" id="3.40.630.10:FF:000020">
    <property type="entry name" value="Carboxypeptidase D"/>
    <property type="match status" value="1"/>
</dbReference>
<evidence type="ECO:0000256" key="2">
    <source>
        <dbReference type="ARBA" id="ARBA00005988"/>
    </source>
</evidence>
<accession>A0AAV8VVW7</accession>
<gene>
    <name evidence="11" type="ORF">NQ315_010707</name>
</gene>
<dbReference type="SUPFAM" id="SSF49464">
    <property type="entry name" value="Carboxypeptidase regulatory domain-like"/>
    <property type="match status" value="1"/>
</dbReference>
<comment type="similarity">
    <text evidence="2 9">Belongs to the peptidase M14 family.</text>
</comment>
<dbReference type="Gene3D" id="2.60.40.1120">
    <property type="entry name" value="Carboxypeptidase-like, regulatory domain"/>
    <property type="match status" value="1"/>
</dbReference>
<dbReference type="PRINTS" id="PR00765">
    <property type="entry name" value="CRBOXYPTASEA"/>
</dbReference>
<dbReference type="Pfam" id="PF00246">
    <property type="entry name" value="Peptidase_M14"/>
    <property type="match status" value="1"/>
</dbReference>
<evidence type="ECO:0000256" key="5">
    <source>
        <dbReference type="ARBA" id="ARBA00022723"/>
    </source>
</evidence>
<evidence type="ECO:0000256" key="7">
    <source>
        <dbReference type="ARBA" id="ARBA00022833"/>
    </source>
</evidence>
<reference evidence="11 12" key="1">
    <citation type="journal article" date="2023" name="Insect Mol. Biol.">
        <title>Genome sequencing provides insights into the evolution of gene families encoding plant cell wall-degrading enzymes in longhorned beetles.</title>
        <authorList>
            <person name="Shin N.R."/>
            <person name="Okamura Y."/>
            <person name="Kirsch R."/>
            <person name="Pauchet Y."/>
        </authorList>
    </citation>
    <scope>NUCLEOTIDE SEQUENCE [LARGE SCALE GENOMIC DNA]</scope>
    <source>
        <strain evidence="11">EAD_L_NR</strain>
    </source>
</reference>
<keyword evidence="12" id="KW-1185">Reference proteome</keyword>
<evidence type="ECO:0000256" key="4">
    <source>
        <dbReference type="ARBA" id="ARBA00022670"/>
    </source>
</evidence>
<dbReference type="GO" id="GO:0006518">
    <property type="term" value="P:peptide metabolic process"/>
    <property type="evidence" value="ECO:0007669"/>
    <property type="project" value="TreeGrafter"/>
</dbReference>
<evidence type="ECO:0000256" key="9">
    <source>
        <dbReference type="PROSITE-ProRule" id="PRU01379"/>
    </source>
</evidence>
<dbReference type="InterPro" id="IPR000834">
    <property type="entry name" value="Peptidase_M14"/>
</dbReference>
<dbReference type="GO" id="GO:0008270">
    <property type="term" value="F:zinc ion binding"/>
    <property type="evidence" value="ECO:0007669"/>
    <property type="project" value="InterPro"/>
</dbReference>
<dbReference type="AlphaFoldDB" id="A0AAV8VVW7"/>
<comment type="caution">
    <text evidence="11">The sequence shown here is derived from an EMBL/GenBank/DDBJ whole genome shotgun (WGS) entry which is preliminary data.</text>
</comment>
<protein>
    <recommendedName>
        <fullName evidence="10">Peptidase M14 domain-containing protein</fullName>
    </recommendedName>
</protein>
<dbReference type="SUPFAM" id="SSF53187">
    <property type="entry name" value="Zn-dependent exopeptidases"/>
    <property type="match status" value="1"/>
</dbReference>
<feature type="active site" description="Proton donor/acceptor" evidence="9">
    <location>
        <position position="290"/>
    </location>
</feature>
<proteinExistence type="inferred from homology"/>
<dbReference type="PANTHER" id="PTHR11532:SF84">
    <property type="entry name" value="CARBOXYPEPTIDASE M"/>
    <property type="match status" value="1"/>
</dbReference>
<dbReference type="PANTHER" id="PTHR11532">
    <property type="entry name" value="PROTEASE M14 CARBOXYPEPTIDASE"/>
    <property type="match status" value="1"/>
</dbReference>
<dbReference type="SMART" id="SM00631">
    <property type="entry name" value="Zn_pept"/>
    <property type="match status" value="1"/>
</dbReference>
<evidence type="ECO:0000313" key="12">
    <source>
        <dbReference type="Proteomes" id="UP001159042"/>
    </source>
</evidence>
<keyword evidence="8" id="KW-0325">Glycoprotein</keyword>
<evidence type="ECO:0000313" key="11">
    <source>
        <dbReference type="EMBL" id="KAJ8917801.1"/>
    </source>
</evidence>
<dbReference type="Gene3D" id="3.40.630.10">
    <property type="entry name" value="Zn peptidases"/>
    <property type="match status" value="1"/>
</dbReference>
<evidence type="ECO:0000256" key="1">
    <source>
        <dbReference type="ARBA" id="ARBA00001947"/>
    </source>
</evidence>
<name>A0AAV8VVW7_9CUCU</name>
<dbReference type="InterPro" id="IPR008969">
    <property type="entry name" value="CarboxyPept-like_regulatory"/>
</dbReference>
<dbReference type="PROSITE" id="PS52035">
    <property type="entry name" value="PEPTIDASE_M14"/>
    <property type="match status" value="1"/>
</dbReference>
<evidence type="ECO:0000256" key="8">
    <source>
        <dbReference type="ARBA" id="ARBA00023180"/>
    </source>
</evidence>
<evidence type="ECO:0000259" key="10">
    <source>
        <dbReference type="PROSITE" id="PS52035"/>
    </source>
</evidence>
<keyword evidence="6" id="KW-0378">Hydrolase</keyword>
<keyword evidence="5" id="KW-0479">Metal-binding</keyword>
<dbReference type="GO" id="GO:0004181">
    <property type="term" value="F:metallocarboxypeptidase activity"/>
    <property type="evidence" value="ECO:0007669"/>
    <property type="project" value="InterPro"/>
</dbReference>
<sequence>MRLEKYTSYMIFLYYAMVVGALEFKYHSNKEIEIVLRNFHNTSIRNIRTEMHSIGKTKNGNNLWVLMITASKPGMPGIPNVKLIGNMHGNEAAGREVLLQFIEYLRTNYTSDKEVAWLLNHTKIHIMPSMNPDGFEKANDVCNEQRGRANSLGVDLNRDFPDPFHKNLIRNASESIAMRKWMDETPFILSAALHGGALVANYPFDSLRVIWSDDRVVESPTPDNDVFRHLAMVYSQNHLTMHKSMDRHLGEKCNVIFKDGITNGAVWYSFEGGMGDYNYAKHGCMELTLEISCCKYPKANKLETLWLENKKALLKFSLEANKGIAGQIIDKLTKKPVGNAKLSIVGRNITFHSFKVTGEFWRLLLPGSYKLNIEAKGYHTQLVEFTVGNYSGSLPQLTFKKIFVYNATVFTTTTSTTVATTRTPSINKSKNNSHVLPKRHPAVVLTSSGDNFRTECMTLAAANMEILVQENSVVNEKLSNT</sequence>
<dbReference type="PROSITE" id="PS00133">
    <property type="entry name" value="CARBOXYPEPT_ZN_2"/>
    <property type="match status" value="1"/>
</dbReference>
<dbReference type="CDD" id="cd11308">
    <property type="entry name" value="Peptidase_M14NE-CP-C_like"/>
    <property type="match status" value="1"/>
</dbReference>
<keyword evidence="3" id="KW-0121">Carboxypeptidase</keyword>
<organism evidence="11 12">
    <name type="scientific">Exocentrus adspersus</name>
    <dbReference type="NCBI Taxonomy" id="1586481"/>
    <lineage>
        <taxon>Eukaryota</taxon>
        <taxon>Metazoa</taxon>
        <taxon>Ecdysozoa</taxon>
        <taxon>Arthropoda</taxon>
        <taxon>Hexapoda</taxon>
        <taxon>Insecta</taxon>
        <taxon>Pterygota</taxon>
        <taxon>Neoptera</taxon>
        <taxon>Endopterygota</taxon>
        <taxon>Coleoptera</taxon>
        <taxon>Polyphaga</taxon>
        <taxon>Cucujiformia</taxon>
        <taxon>Chrysomeloidea</taxon>
        <taxon>Cerambycidae</taxon>
        <taxon>Lamiinae</taxon>
        <taxon>Acanthocinini</taxon>
        <taxon>Exocentrus</taxon>
    </lineage>
</organism>
<dbReference type="InterPro" id="IPR050753">
    <property type="entry name" value="Peptidase_M14_domain"/>
</dbReference>